<gene>
    <name evidence="2" type="ORF">HU200_042961</name>
</gene>
<dbReference type="EMBL" id="JACEFO010002056">
    <property type="protein sequence ID" value="KAF8687282.1"/>
    <property type="molecule type" value="Genomic_DNA"/>
</dbReference>
<accession>A0A835B6H5</accession>
<protein>
    <submittedName>
        <fullName evidence="2">Uncharacterized protein</fullName>
    </submittedName>
</protein>
<reference evidence="2" key="1">
    <citation type="submission" date="2020-07" db="EMBL/GenBank/DDBJ databases">
        <title>Genome sequence and genetic diversity analysis of an under-domesticated orphan crop, white fonio (Digitaria exilis).</title>
        <authorList>
            <person name="Bennetzen J.L."/>
            <person name="Chen S."/>
            <person name="Ma X."/>
            <person name="Wang X."/>
            <person name="Yssel A.E.J."/>
            <person name="Chaluvadi S.R."/>
            <person name="Johnson M."/>
            <person name="Gangashetty P."/>
            <person name="Hamidou F."/>
            <person name="Sanogo M.D."/>
            <person name="Zwaenepoel A."/>
            <person name="Wallace J."/>
            <person name="Van De Peer Y."/>
            <person name="Van Deynze A."/>
        </authorList>
    </citation>
    <scope>NUCLEOTIDE SEQUENCE</scope>
    <source>
        <tissue evidence="2">Leaves</tissue>
    </source>
</reference>
<name>A0A835B6H5_9POAL</name>
<feature type="compositionally biased region" description="Polar residues" evidence="1">
    <location>
        <begin position="176"/>
        <end position="190"/>
    </location>
</feature>
<organism evidence="2 3">
    <name type="scientific">Digitaria exilis</name>
    <dbReference type="NCBI Taxonomy" id="1010633"/>
    <lineage>
        <taxon>Eukaryota</taxon>
        <taxon>Viridiplantae</taxon>
        <taxon>Streptophyta</taxon>
        <taxon>Embryophyta</taxon>
        <taxon>Tracheophyta</taxon>
        <taxon>Spermatophyta</taxon>
        <taxon>Magnoliopsida</taxon>
        <taxon>Liliopsida</taxon>
        <taxon>Poales</taxon>
        <taxon>Poaceae</taxon>
        <taxon>PACMAD clade</taxon>
        <taxon>Panicoideae</taxon>
        <taxon>Panicodae</taxon>
        <taxon>Paniceae</taxon>
        <taxon>Anthephorinae</taxon>
        <taxon>Digitaria</taxon>
    </lineage>
</organism>
<dbReference type="Proteomes" id="UP000636709">
    <property type="component" value="Unassembled WGS sequence"/>
</dbReference>
<feature type="region of interest" description="Disordered" evidence="1">
    <location>
        <begin position="73"/>
        <end position="129"/>
    </location>
</feature>
<evidence type="ECO:0000256" key="1">
    <source>
        <dbReference type="SAM" id="MobiDB-lite"/>
    </source>
</evidence>
<dbReference type="OrthoDB" id="628096at2759"/>
<evidence type="ECO:0000313" key="2">
    <source>
        <dbReference type="EMBL" id="KAF8687282.1"/>
    </source>
</evidence>
<feature type="region of interest" description="Disordered" evidence="1">
    <location>
        <begin position="176"/>
        <end position="196"/>
    </location>
</feature>
<sequence>MIPRDLLLRIARRLEPSPKDIASMKMTSTWWCEALSLTGPLHSRSCSLAEATASHDPCLLAENLQPRRVHDHDVTPARFSSPPCPQNEEAQARFSSPPCALPQTEEAQARFSSPPCALPQTEEAQASLDRSEKVNLHLLTLPPHHSCHIDGMGCLPFDTSPPKEGIKKPLWNQGLASAHSSMKQHTSGNASLAKGPCSRDGIGPRAVVARNLPHDLMITIAQKVLISGSRAEVGKMRLVCKDWSKVFEIAGPLLVVCRHPPSVPLITLMKIVRHENAPPAMEKVYSLHLPPSDSICWGAVDGMVALRIVNTNHLLLKCLTCGQCSEMPAVHDDLVPKGVFRRNGDPVLALMNHPNHMDHMVIVNGIPLGNDMTLLYIRQIDDDDLVHEAEDDEGVLEGDHVENNQNIGLNWVWDQYPGAQGYFPMRSIHFFENVSFAGVTQGNLLILDELDRGLDEDMATLAAPIVEDGIMIPWMRNGQHLFVCEDREYHCILFRSILDIDHVQVMCFCVETNEENDHELQ</sequence>
<proteinExistence type="predicted"/>
<dbReference type="AlphaFoldDB" id="A0A835B6H5"/>
<evidence type="ECO:0000313" key="3">
    <source>
        <dbReference type="Proteomes" id="UP000636709"/>
    </source>
</evidence>
<comment type="caution">
    <text evidence="2">The sequence shown here is derived from an EMBL/GenBank/DDBJ whole genome shotgun (WGS) entry which is preliminary data.</text>
</comment>
<keyword evidence="3" id="KW-1185">Reference proteome</keyword>